<keyword evidence="1" id="KW-0472">Membrane</keyword>
<evidence type="ECO:0000256" key="1">
    <source>
        <dbReference type="SAM" id="Phobius"/>
    </source>
</evidence>
<organism evidence="2 3">
    <name type="scientific">Actinoallomurus oryzae</name>
    <dbReference type="NCBI Taxonomy" id="502180"/>
    <lineage>
        <taxon>Bacteria</taxon>
        <taxon>Bacillati</taxon>
        <taxon>Actinomycetota</taxon>
        <taxon>Actinomycetes</taxon>
        <taxon>Streptosporangiales</taxon>
        <taxon>Thermomonosporaceae</taxon>
        <taxon>Actinoallomurus</taxon>
    </lineage>
</organism>
<feature type="transmembrane region" description="Helical" evidence="1">
    <location>
        <begin position="98"/>
        <end position="124"/>
    </location>
</feature>
<feature type="transmembrane region" description="Helical" evidence="1">
    <location>
        <begin position="58"/>
        <end position="77"/>
    </location>
</feature>
<sequence length="249" mass="24972">MTTTVHRFAAASRMEWIKLRTLRSTWWTLAVTVAGATGIGVAVGANSKDASADLTNNVLAGVAPGLLLVGVLGVLTMTGEYSSGMIRATLAAVPDRPLLLTAKATVFGLVTLVLGEVTAFVAFLAGRAALHGRLTAPGLGQPGVLRAVVLSGAGIALMGLFGLGLGAIVRHSAAALATYVGVVFVAGQLLLAVAPAAVRWVPPAIVGDSLGVSRTASGDLSPWAGPAVLCGYAAVALGAGAWTLTRRDG</sequence>
<reference evidence="3" key="1">
    <citation type="journal article" date="2019" name="Int. J. Syst. Evol. Microbiol.">
        <title>The Global Catalogue of Microorganisms (GCM) 10K type strain sequencing project: providing services to taxonomists for standard genome sequencing and annotation.</title>
        <authorList>
            <consortium name="The Broad Institute Genomics Platform"/>
            <consortium name="The Broad Institute Genome Sequencing Center for Infectious Disease"/>
            <person name="Wu L."/>
            <person name="Ma J."/>
        </authorList>
    </citation>
    <scope>NUCLEOTIDE SEQUENCE [LARGE SCALE GENOMIC DNA]</scope>
    <source>
        <strain evidence="3">JCM 17933</strain>
    </source>
</reference>
<proteinExistence type="predicted"/>
<gene>
    <name evidence="2" type="ORF">GCM10023191_031290</name>
</gene>
<accession>A0ABP8PYS4</accession>
<evidence type="ECO:0000313" key="3">
    <source>
        <dbReference type="Proteomes" id="UP001500503"/>
    </source>
</evidence>
<feature type="transmembrane region" description="Helical" evidence="1">
    <location>
        <begin position="223"/>
        <end position="244"/>
    </location>
</feature>
<feature type="transmembrane region" description="Helical" evidence="1">
    <location>
        <begin position="26"/>
        <end position="46"/>
    </location>
</feature>
<keyword evidence="3" id="KW-1185">Reference proteome</keyword>
<feature type="transmembrane region" description="Helical" evidence="1">
    <location>
        <begin position="176"/>
        <end position="198"/>
    </location>
</feature>
<dbReference type="EMBL" id="BAABHF010000019">
    <property type="protein sequence ID" value="GAA4493607.1"/>
    <property type="molecule type" value="Genomic_DNA"/>
</dbReference>
<protein>
    <submittedName>
        <fullName evidence="2">ABC transporter permease subunit</fullName>
    </submittedName>
</protein>
<comment type="caution">
    <text evidence="2">The sequence shown here is derived from an EMBL/GenBank/DDBJ whole genome shotgun (WGS) entry which is preliminary data.</text>
</comment>
<keyword evidence="1" id="KW-0812">Transmembrane</keyword>
<keyword evidence="1" id="KW-1133">Transmembrane helix</keyword>
<dbReference type="Proteomes" id="UP001500503">
    <property type="component" value="Unassembled WGS sequence"/>
</dbReference>
<dbReference type="RefSeq" id="WP_345463769.1">
    <property type="nucleotide sequence ID" value="NZ_BAABHF010000019.1"/>
</dbReference>
<name>A0ABP8PYS4_9ACTN</name>
<evidence type="ECO:0000313" key="2">
    <source>
        <dbReference type="EMBL" id="GAA4493607.1"/>
    </source>
</evidence>
<feature type="transmembrane region" description="Helical" evidence="1">
    <location>
        <begin position="144"/>
        <end position="169"/>
    </location>
</feature>